<dbReference type="CDD" id="cd00609">
    <property type="entry name" value="AAT_like"/>
    <property type="match status" value="1"/>
</dbReference>
<dbReference type="SUPFAM" id="SSF53383">
    <property type="entry name" value="PLP-dependent transferases"/>
    <property type="match status" value="1"/>
</dbReference>
<dbReference type="EMBL" id="JAPZBO010000005">
    <property type="protein sequence ID" value="KAJ5314868.1"/>
    <property type="molecule type" value="Genomic_DNA"/>
</dbReference>
<dbReference type="InterPro" id="IPR015424">
    <property type="entry name" value="PyrdxlP-dep_Trfase"/>
</dbReference>
<dbReference type="Pfam" id="PF00155">
    <property type="entry name" value="Aminotran_1_2"/>
    <property type="match status" value="1"/>
</dbReference>
<reference evidence="4" key="1">
    <citation type="submission" date="2022-12" db="EMBL/GenBank/DDBJ databases">
        <authorList>
            <person name="Petersen C."/>
        </authorList>
    </citation>
    <scope>NUCLEOTIDE SEQUENCE</scope>
    <source>
        <strain evidence="4">IBT 21472</strain>
    </source>
</reference>
<dbReference type="InterPro" id="IPR015422">
    <property type="entry name" value="PyrdxlP-dep_Trfase_small"/>
</dbReference>
<evidence type="ECO:0000313" key="5">
    <source>
        <dbReference type="Proteomes" id="UP001147746"/>
    </source>
</evidence>
<dbReference type="InterPro" id="IPR004838">
    <property type="entry name" value="NHTrfase_class1_PyrdxlP-BS"/>
</dbReference>
<dbReference type="InterPro" id="IPR015421">
    <property type="entry name" value="PyrdxlP-dep_Trfase_major"/>
</dbReference>
<proteinExistence type="inferred from homology"/>
<protein>
    <submittedName>
        <fullName evidence="4">Aspartate aminotransferase</fullName>
    </submittedName>
</protein>
<comment type="similarity">
    <text evidence="1">Belongs to the class-I pyridoxal-phosphate-dependent aminotransferase family.</text>
</comment>
<comment type="caution">
    <text evidence="4">The sequence shown here is derived from an EMBL/GenBank/DDBJ whole genome shotgun (WGS) entry which is preliminary data.</text>
</comment>
<dbReference type="GO" id="GO:0006520">
    <property type="term" value="P:amino acid metabolic process"/>
    <property type="evidence" value="ECO:0007669"/>
    <property type="project" value="TreeGrafter"/>
</dbReference>
<dbReference type="PRINTS" id="PR00753">
    <property type="entry name" value="ACCSYNTHASE"/>
</dbReference>
<evidence type="ECO:0000256" key="1">
    <source>
        <dbReference type="ARBA" id="ARBA00007441"/>
    </source>
</evidence>
<evidence type="ECO:0000313" key="4">
    <source>
        <dbReference type="EMBL" id="KAJ5314868.1"/>
    </source>
</evidence>
<dbReference type="InterPro" id="IPR050478">
    <property type="entry name" value="Ethylene_sulfur-biosynth"/>
</dbReference>
<feature type="domain" description="Aminotransferase class I/classII large" evidence="3">
    <location>
        <begin position="52"/>
        <end position="437"/>
    </location>
</feature>
<keyword evidence="2" id="KW-0663">Pyridoxal phosphate</keyword>
<keyword evidence="4" id="KW-0032">Aminotransferase</keyword>
<dbReference type="PANTHER" id="PTHR43795:SF63">
    <property type="entry name" value="PUTATIVE (AFU_ORTHOLOGUE AFUA_4G00630)-RELATED"/>
    <property type="match status" value="1"/>
</dbReference>
<gene>
    <name evidence="4" type="ORF">N7476_005175</name>
</gene>
<evidence type="ECO:0000256" key="2">
    <source>
        <dbReference type="ARBA" id="ARBA00022898"/>
    </source>
</evidence>
<dbReference type="AlphaFoldDB" id="A0A9W9U3R9"/>
<organism evidence="4 5">
    <name type="scientific">Penicillium atrosanguineum</name>
    <dbReference type="NCBI Taxonomy" id="1132637"/>
    <lineage>
        <taxon>Eukaryota</taxon>
        <taxon>Fungi</taxon>
        <taxon>Dikarya</taxon>
        <taxon>Ascomycota</taxon>
        <taxon>Pezizomycotina</taxon>
        <taxon>Eurotiomycetes</taxon>
        <taxon>Eurotiomycetidae</taxon>
        <taxon>Eurotiales</taxon>
        <taxon>Aspergillaceae</taxon>
        <taxon>Penicillium</taxon>
    </lineage>
</organism>
<evidence type="ECO:0000259" key="3">
    <source>
        <dbReference type="Pfam" id="PF00155"/>
    </source>
</evidence>
<dbReference type="GO" id="GO:0008483">
    <property type="term" value="F:transaminase activity"/>
    <property type="evidence" value="ECO:0007669"/>
    <property type="project" value="UniProtKB-KW"/>
</dbReference>
<name>A0A9W9U3R9_9EURO</name>
<dbReference type="GO" id="GO:0030170">
    <property type="term" value="F:pyridoxal phosphate binding"/>
    <property type="evidence" value="ECO:0007669"/>
    <property type="project" value="InterPro"/>
</dbReference>
<accession>A0A9W9U3R9</accession>
<sequence length="442" mass="49813">MGSFDTSMCRLADCFSTRGQAAVELGSKRITWDIISDMWHPDSNAEGILSVGMAENTLLHTTLLEYINANSKLSPMHLTYNNGSMGSNALRDAVSHFVNRHFKPFRKVEPSHILMTNGCSSAIEHLSHLFLNPGEGILLGMPYYATFIADLTLRPEAEVVPVPMGEKDPLTPEAIELYEHAAIEFEQRTGKKIRAVMLCNPHNPLGRCYPRQTIERLLKLCQSRHMHLISDEIYALSTWSNQVDKTCTFNEFESLLSWDLTALIDPGLVHVLWGLSKDFGANGLRVGAIISQSNRDLHTAAKCVSLYSFISAMSDQIITSILSNDAFTDMYIKKNQQLLSQSHNHLLQIVKKNNIEYREGCNAGFFLWINLGKKYLENHPGEDATKPGFSDKIFNKLLYEKKVYVAHGTAYGSEKPGWYRVVFSHPLLWLDEAMERILSALQ</sequence>
<keyword evidence="5" id="KW-1185">Reference proteome</keyword>
<reference evidence="4" key="2">
    <citation type="journal article" date="2023" name="IMA Fungus">
        <title>Comparative genomic study of the Penicillium genus elucidates a diverse pangenome and 15 lateral gene transfer events.</title>
        <authorList>
            <person name="Petersen C."/>
            <person name="Sorensen T."/>
            <person name="Nielsen M.R."/>
            <person name="Sondergaard T.E."/>
            <person name="Sorensen J.L."/>
            <person name="Fitzpatrick D.A."/>
            <person name="Frisvad J.C."/>
            <person name="Nielsen K.L."/>
        </authorList>
    </citation>
    <scope>NUCLEOTIDE SEQUENCE</scope>
    <source>
        <strain evidence="4">IBT 21472</strain>
    </source>
</reference>
<dbReference type="Gene3D" id="3.40.640.10">
    <property type="entry name" value="Type I PLP-dependent aspartate aminotransferase-like (Major domain)"/>
    <property type="match status" value="1"/>
</dbReference>
<dbReference type="InterPro" id="IPR004839">
    <property type="entry name" value="Aminotransferase_I/II_large"/>
</dbReference>
<dbReference type="Proteomes" id="UP001147746">
    <property type="component" value="Unassembled WGS sequence"/>
</dbReference>
<dbReference type="Gene3D" id="3.90.1150.10">
    <property type="entry name" value="Aspartate Aminotransferase, domain 1"/>
    <property type="match status" value="1"/>
</dbReference>
<dbReference type="PANTHER" id="PTHR43795">
    <property type="entry name" value="BIFUNCTIONAL ASPARTATE AMINOTRANSFERASE AND GLUTAMATE/ASPARTATE-PREPHENATE AMINOTRANSFERASE-RELATED"/>
    <property type="match status" value="1"/>
</dbReference>
<dbReference type="PROSITE" id="PS00105">
    <property type="entry name" value="AA_TRANSFER_CLASS_1"/>
    <property type="match status" value="1"/>
</dbReference>
<keyword evidence="4" id="KW-0808">Transferase</keyword>